<accession>A0A290Z7D1</accession>
<keyword evidence="2" id="KW-1185">Reference proteome</keyword>
<organism evidence="1 2">
    <name type="scientific">Actinosynnema pretiosum</name>
    <dbReference type="NCBI Taxonomy" id="42197"/>
    <lineage>
        <taxon>Bacteria</taxon>
        <taxon>Bacillati</taxon>
        <taxon>Actinomycetota</taxon>
        <taxon>Actinomycetes</taxon>
        <taxon>Pseudonocardiales</taxon>
        <taxon>Pseudonocardiaceae</taxon>
        <taxon>Actinosynnema</taxon>
    </lineage>
</organism>
<sequence length="228" mass="23229">MAGGFFTDGQGRVRPIRGKAGGAGATVAAGAVVVAMLSSGAGGAGGAAAAGEVAAGEVGLSSSQLRAGKTEGRKSARRGDAEGAWQRFGLRQVKRTARQQGDCLLASHGQVRDFFTRHRCTALDRVLFAVADAEGRTAVVSVAWVGLADAGQAREFTALVDEHGTGDITPLGAGLLELADVEFTGLRYGSERTGEEVTIAEVENAGAGGFDHETLDALAEVAAHLPRV</sequence>
<dbReference type="EMBL" id="CP023445">
    <property type="protein sequence ID" value="ATE54894.1"/>
    <property type="molecule type" value="Genomic_DNA"/>
</dbReference>
<dbReference type="Proteomes" id="UP000218505">
    <property type="component" value="Chromosome"/>
</dbReference>
<dbReference type="AlphaFoldDB" id="A0A290Z7D1"/>
<reference evidence="1" key="1">
    <citation type="submission" date="2017-09" db="EMBL/GenBank/DDBJ databases">
        <title>Complete Genome Sequence of ansamitocin-producing Bacterium Actinosynnema pretiosum X47.</title>
        <authorList>
            <person name="Cao G."/>
            <person name="Zong G."/>
            <person name="Zhong C."/>
            <person name="Fu J."/>
        </authorList>
    </citation>
    <scope>NUCLEOTIDE SEQUENCE [LARGE SCALE GENOMIC DNA]</scope>
    <source>
        <strain evidence="1">X47</strain>
    </source>
</reference>
<proteinExistence type="predicted"/>
<gene>
    <name evidence="1" type="ORF">CNX65_17730</name>
</gene>
<dbReference type="KEGG" id="apre:CNX65_17730"/>
<name>A0A290Z7D1_9PSEU</name>
<evidence type="ECO:0000313" key="2">
    <source>
        <dbReference type="Proteomes" id="UP000218505"/>
    </source>
</evidence>
<dbReference type="RefSeq" id="WP_096494478.1">
    <property type="nucleotide sequence ID" value="NZ_CP023445.1"/>
</dbReference>
<protein>
    <submittedName>
        <fullName evidence="1">Uncharacterized protein</fullName>
    </submittedName>
</protein>
<evidence type="ECO:0000313" key="1">
    <source>
        <dbReference type="EMBL" id="ATE54894.1"/>
    </source>
</evidence>